<evidence type="ECO:0000313" key="2">
    <source>
        <dbReference type="EMBL" id="PXX02521.1"/>
    </source>
</evidence>
<feature type="transmembrane region" description="Helical" evidence="1">
    <location>
        <begin position="106"/>
        <end position="131"/>
    </location>
</feature>
<keyword evidence="1" id="KW-1133">Transmembrane helix</keyword>
<dbReference type="InterPro" id="IPR029058">
    <property type="entry name" value="AB_hydrolase_fold"/>
</dbReference>
<feature type="transmembrane region" description="Helical" evidence="1">
    <location>
        <begin position="541"/>
        <end position="564"/>
    </location>
</feature>
<evidence type="ECO:0000313" key="3">
    <source>
        <dbReference type="Proteomes" id="UP000247781"/>
    </source>
</evidence>
<feature type="transmembrane region" description="Helical" evidence="1">
    <location>
        <begin position="297"/>
        <end position="316"/>
    </location>
</feature>
<feature type="transmembrane region" description="Helical" evidence="1">
    <location>
        <begin position="252"/>
        <end position="276"/>
    </location>
</feature>
<name>A0A318H9A4_9MYCO</name>
<sequence>MSAPSPSESKEPNVVELIVHGVSGTPPEAVLRCPIDEIDRVAGDASAGFYRRRPEECPQGQTRITEAFSWGGLTSGPASRALWLLFLPFILINLAHWMLPPPKKKLLSALSISVLRLLGLSLTLTILLATVTVGMDMVGWQCAGLPQCSDRLGPAKILASLPTRGAQLATIAVPIAAMVAALWLFGRSQAHTGDVPDPTVAQGDLAPLAQNNFWNRDKSVDRLRACHIAVWLSGLALVTLIAPYHYSSNQPRLVFVVLLIANAVPFVIAVVATMLNKITARGGRGPDDAVAQWTLRRLWVPSLMLLGGTLAAVWFIPADYPNLDLRKDQLVEPTLLPGLSTVIFWLIVTQIVLLVMLFVLTALSSRRIPDPGYRPTIRGFTGFFVALMAWLIGGGLSLGVGLWVARFLGDPVNSGTAAQCRIGMREHILKTGYTKTEALLHVCGQPVSTNVTFQQQVNALAEHAPLILPGAYYGAALANLILLIVVVLTAGILFLTVIVLAKKRWTPIGTEYEVPVDKSKGYFKLMKKIARTQEWAGVPNWAPWLVAGLLVVASADIAVSYWLFKDVPSNQTVNILTAWSQAITAFLAAAFVGVVVSAFRNRNTRRSIAVLWDVVTFWPQATHPLGPPCYGERAVPDLRDRVALLTAESKKVILAAHSQGSIISAAVLLQTTRQAPAVAAEQPPAEDVGAKASRMPESQRDSMSEPVAFLTFGAPLRKLYARNFPAYFGREVLESLEPKKNGQWLNLWAPTDPIGGWVFIENAEVTAITEESLQIVDCRLHDVVAAELLYGQAPICGHSGFWTRTEYNDAITVLQDKLG</sequence>
<keyword evidence="3" id="KW-1185">Reference proteome</keyword>
<dbReference type="AlphaFoldDB" id="A0A318H9A4"/>
<accession>A0A318H9A4</accession>
<protein>
    <recommendedName>
        <fullName evidence="4">Integral membrane protein</fullName>
    </recommendedName>
</protein>
<organism evidence="2 3">
    <name type="scientific">Mycolicibacterium moriokaense</name>
    <dbReference type="NCBI Taxonomy" id="39691"/>
    <lineage>
        <taxon>Bacteria</taxon>
        <taxon>Bacillati</taxon>
        <taxon>Actinomycetota</taxon>
        <taxon>Actinomycetes</taxon>
        <taxon>Mycobacteriales</taxon>
        <taxon>Mycobacteriaceae</taxon>
        <taxon>Mycolicibacterium</taxon>
    </lineage>
</organism>
<evidence type="ECO:0000256" key="1">
    <source>
        <dbReference type="SAM" id="Phobius"/>
    </source>
</evidence>
<dbReference type="SUPFAM" id="SSF53474">
    <property type="entry name" value="alpha/beta-Hydrolases"/>
    <property type="match status" value="1"/>
</dbReference>
<feature type="transmembrane region" description="Helical" evidence="1">
    <location>
        <begin position="476"/>
        <end position="501"/>
    </location>
</feature>
<keyword evidence="1" id="KW-0472">Membrane</keyword>
<evidence type="ECO:0008006" key="4">
    <source>
        <dbReference type="Google" id="ProtNLM"/>
    </source>
</evidence>
<feature type="transmembrane region" description="Helical" evidence="1">
    <location>
        <begin position="166"/>
        <end position="185"/>
    </location>
</feature>
<feature type="transmembrane region" description="Helical" evidence="1">
    <location>
        <begin position="576"/>
        <end position="599"/>
    </location>
</feature>
<reference evidence="2 3" key="2">
    <citation type="submission" date="2018-06" db="EMBL/GenBank/DDBJ databases">
        <title>Sequencing of bacterial isolates from soil warming experiment in Harvard Forest, Massachusetts, USA.</title>
        <authorList>
            <person name="Deangelis K.PhD."/>
        </authorList>
    </citation>
    <scope>NUCLEOTIDE SEQUENCE [LARGE SCALE GENOMIC DNA]</scope>
    <source>
        <strain evidence="2 3">GAS496</strain>
    </source>
</reference>
<feature type="transmembrane region" description="Helical" evidence="1">
    <location>
        <begin position="81"/>
        <end position="99"/>
    </location>
</feature>
<feature type="transmembrane region" description="Helical" evidence="1">
    <location>
        <begin position="342"/>
        <end position="363"/>
    </location>
</feature>
<dbReference type="EMBL" id="QJJU01000024">
    <property type="protein sequence ID" value="PXX02521.1"/>
    <property type="molecule type" value="Genomic_DNA"/>
</dbReference>
<feature type="transmembrane region" description="Helical" evidence="1">
    <location>
        <begin position="383"/>
        <end position="405"/>
    </location>
</feature>
<comment type="caution">
    <text evidence="2">The sequence shown here is derived from an EMBL/GenBank/DDBJ whole genome shotgun (WGS) entry which is preliminary data.</text>
</comment>
<proteinExistence type="predicted"/>
<feature type="transmembrane region" description="Helical" evidence="1">
    <location>
        <begin position="225"/>
        <end position="246"/>
    </location>
</feature>
<keyword evidence="1" id="KW-0812">Transmembrane</keyword>
<gene>
    <name evidence="2" type="ORF">C8E89_12468</name>
</gene>
<reference evidence="3" key="1">
    <citation type="submission" date="2018-05" db="EMBL/GenBank/DDBJ databases">
        <authorList>
            <person name="Deangelis K."/>
            <person name="Huntemann M."/>
            <person name="Clum A."/>
            <person name="Pillay M."/>
            <person name="Palaniappan K."/>
            <person name="Varghese N."/>
            <person name="Mikhailova N."/>
            <person name="Stamatis D."/>
            <person name="Reddy T."/>
            <person name="Daum C."/>
            <person name="Shapiro N."/>
            <person name="Ivanova N."/>
            <person name="Kyrpides N."/>
            <person name="Woyke T."/>
        </authorList>
    </citation>
    <scope>NUCLEOTIDE SEQUENCE [LARGE SCALE GENOMIC DNA]</scope>
    <source>
        <strain evidence="3">GAS496</strain>
    </source>
</reference>
<dbReference type="Proteomes" id="UP000247781">
    <property type="component" value="Unassembled WGS sequence"/>
</dbReference>